<accession>X1B6N0</accession>
<evidence type="ECO:0000256" key="5">
    <source>
        <dbReference type="ARBA" id="ARBA00022840"/>
    </source>
</evidence>
<gene>
    <name evidence="9" type="ORF">S01H4_08181</name>
</gene>
<keyword evidence="4" id="KW-0547">Nucleotide-binding</keyword>
<dbReference type="InterPro" id="IPR003439">
    <property type="entry name" value="ABC_transporter-like_ATP-bd"/>
</dbReference>
<dbReference type="AntiFam" id="ANF00062">
    <property type="entry name" value="Shadow ORF (opposite ABC transporter protein)"/>
</dbReference>
<evidence type="ECO:0000256" key="4">
    <source>
        <dbReference type="ARBA" id="ARBA00022741"/>
    </source>
</evidence>
<evidence type="ECO:0000256" key="1">
    <source>
        <dbReference type="ARBA" id="ARBA00004202"/>
    </source>
</evidence>
<protein>
    <recommendedName>
        <fullName evidence="8">ABC transporter domain-containing protein</fullName>
    </recommendedName>
</protein>
<dbReference type="EMBL" id="BART01002775">
    <property type="protein sequence ID" value="GAG67671.1"/>
    <property type="molecule type" value="Genomic_DNA"/>
</dbReference>
<dbReference type="GO" id="GO:0043190">
    <property type="term" value="C:ATP-binding cassette (ABC) transporter complex"/>
    <property type="evidence" value="ECO:0007669"/>
    <property type="project" value="TreeGrafter"/>
</dbReference>
<proteinExistence type="predicted"/>
<comment type="subcellular location">
    <subcellularLocation>
        <location evidence="1">Cell membrane</location>
        <topology evidence="1">Peripheral membrane protein</topology>
    </subcellularLocation>
</comment>
<keyword evidence="7" id="KW-0472">Membrane</keyword>
<evidence type="ECO:0000256" key="3">
    <source>
        <dbReference type="ARBA" id="ARBA00022475"/>
    </source>
</evidence>
<dbReference type="PANTHER" id="PTHR43553">
    <property type="entry name" value="HEAVY METAL TRANSPORTER"/>
    <property type="match status" value="1"/>
</dbReference>
<dbReference type="CDD" id="cd03225">
    <property type="entry name" value="ABC_cobalt_CbiO_domain1"/>
    <property type="match status" value="1"/>
</dbReference>
<dbReference type="PROSITE" id="PS00211">
    <property type="entry name" value="ABC_TRANSPORTER_1"/>
    <property type="match status" value="1"/>
</dbReference>
<dbReference type="PROSITE" id="PS50893">
    <property type="entry name" value="ABC_TRANSPORTER_2"/>
    <property type="match status" value="1"/>
</dbReference>
<keyword evidence="3" id="KW-1003">Cell membrane</keyword>
<dbReference type="GO" id="GO:0005524">
    <property type="term" value="F:ATP binding"/>
    <property type="evidence" value="ECO:0007669"/>
    <property type="project" value="UniProtKB-KW"/>
</dbReference>
<dbReference type="GO" id="GO:0042626">
    <property type="term" value="F:ATPase-coupled transmembrane transporter activity"/>
    <property type="evidence" value="ECO:0007669"/>
    <property type="project" value="TreeGrafter"/>
</dbReference>
<name>X1B6N0_9ZZZZ</name>
<evidence type="ECO:0000256" key="7">
    <source>
        <dbReference type="ARBA" id="ARBA00023136"/>
    </source>
</evidence>
<dbReference type="Pfam" id="PF00005">
    <property type="entry name" value="ABC_tran"/>
    <property type="match status" value="1"/>
</dbReference>
<evidence type="ECO:0000313" key="9">
    <source>
        <dbReference type="EMBL" id="GAG67671.1"/>
    </source>
</evidence>
<reference evidence="9" key="1">
    <citation type="journal article" date="2014" name="Front. Microbiol.">
        <title>High frequency of phylogenetically diverse reductive dehalogenase-homologous genes in deep subseafloor sedimentary metagenomes.</title>
        <authorList>
            <person name="Kawai M."/>
            <person name="Futagami T."/>
            <person name="Toyoda A."/>
            <person name="Takaki Y."/>
            <person name="Nishi S."/>
            <person name="Hori S."/>
            <person name="Arai W."/>
            <person name="Tsubouchi T."/>
            <person name="Morono Y."/>
            <person name="Uchiyama I."/>
            <person name="Ito T."/>
            <person name="Fujiyama A."/>
            <person name="Inagaki F."/>
            <person name="Takami H."/>
        </authorList>
    </citation>
    <scope>NUCLEOTIDE SEQUENCE</scope>
    <source>
        <strain evidence="9">Expedition CK06-06</strain>
    </source>
</reference>
<evidence type="ECO:0000256" key="6">
    <source>
        <dbReference type="ARBA" id="ARBA00022967"/>
    </source>
</evidence>
<dbReference type="PANTHER" id="PTHR43553:SF27">
    <property type="entry name" value="ENERGY-COUPLING FACTOR TRANSPORTER ATP-BINDING PROTEIN ECFA2"/>
    <property type="match status" value="1"/>
</dbReference>
<dbReference type="GO" id="GO:0016887">
    <property type="term" value="F:ATP hydrolysis activity"/>
    <property type="evidence" value="ECO:0007669"/>
    <property type="project" value="InterPro"/>
</dbReference>
<keyword evidence="2" id="KW-0813">Transport</keyword>
<dbReference type="InterPro" id="IPR015856">
    <property type="entry name" value="ABC_transpr_CbiO/EcfA_su"/>
</dbReference>
<sequence>MENDNMEKKLENLQILVNHLTYHYPDGTIALKGINLNIYSGEIVGIMGKNGAGKSTLIKTFNGLLKPTTGTVYIENDEVNNVLMSKLTRKVGIVFQNPDLQLFANTVEDEIKFSLKNLNFSKTELENQIYLTLEKFKLKKFQNRTPFTLSGGEKKRLAIASIMCRSEVGSSKIIISGCNASIEAIATLCCSPPLISNGAFFLRCSISVILIHSLILESISSQGIPIFSGPNAISRSTFIAIN</sequence>
<dbReference type="InterPro" id="IPR050095">
    <property type="entry name" value="ECF_ABC_transporter_ATP-bd"/>
</dbReference>
<dbReference type="SUPFAM" id="SSF52540">
    <property type="entry name" value="P-loop containing nucleoside triphosphate hydrolases"/>
    <property type="match status" value="1"/>
</dbReference>
<keyword evidence="6" id="KW-1278">Translocase</keyword>
<evidence type="ECO:0000259" key="8">
    <source>
        <dbReference type="PROSITE" id="PS50893"/>
    </source>
</evidence>
<dbReference type="InterPro" id="IPR017871">
    <property type="entry name" value="ABC_transporter-like_CS"/>
</dbReference>
<dbReference type="InterPro" id="IPR027417">
    <property type="entry name" value="P-loop_NTPase"/>
</dbReference>
<organism evidence="9">
    <name type="scientific">marine sediment metagenome</name>
    <dbReference type="NCBI Taxonomy" id="412755"/>
    <lineage>
        <taxon>unclassified sequences</taxon>
        <taxon>metagenomes</taxon>
        <taxon>ecological metagenomes</taxon>
    </lineage>
</organism>
<keyword evidence="5" id="KW-0067">ATP-binding</keyword>
<feature type="domain" description="ABC transporter" evidence="8">
    <location>
        <begin position="15"/>
        <end position="239"/>
    </location>
</feature>
<dbReference type="AlphaFoldDB" id="X1B6N0"/>
<comment type="caution">
    <text evidence="9">The sequence shown here is derived from an EMBL/GenBank/DDBJ whole genome shotgun (WGS) entry which is preliminary data.</text>
</comment>
<dbReference type="Gene3D" id="3.40.50.300">
    <property type="entry name" value="P-loop containing nucleotide triphosphate hydrolases"/>
    <property type="match status" value="1"/>
</dbReference>
<evidence type="ECO:0000256" key="2">
    <source>
        <dbReference type="ARBA" id="ARBA00022448"/>
    </source>
</evidence>